<comment type="caution">
    <text evidence="2">The sequence shown here is derived from an EMBL/GenBank/DDBJ whole genome shotgun (WGS) entry which is preliminary data.</text>
</comment>
<protein>
    <submittedName>
        <fullName evidence="2">Uncharacterized protein</fullName>
    </submittedName>
</protein>
<dbReference type="Proteomes" id="UP000028837">
    <property type="component" value="Unassembled WGS sequence"/>
</dbReference>
<dbReference type="VEuPathDB" id="ToxoDB:TGDOM2_229730"/>
<gene>
    <name evidence="2" type="ORF">TGDOM2_229730</name>
</gene>
<organism evidence="2 3">
    <name type="scientific">Toxoplasma gondii GAB2-2007-GAL-DOM2</name>
    <dbReference type="NCBI Taxonomy" id="1130820"/>
    <lineage>
        <taxon>Eukaryota</taxon>
        <taxon>Sar</taxon>
        <taxon>Alveolata</taxon>
        <taxon>Apicomplexa</taxon>
        <taxon>Conoidasida</taxon>
        <taxon>Coccidia</taxon>
        <taxon>Eucoccidiorida</taxon>
        <taxon>Eimeriorina</taxon>
        <taxon>Sarcocystidae</taxon>
        <taxon>Toxoplasma</taxon>
    </lineage>
</organism>
<dbReference type="AlphaFoldDB" id="A0A086KUN9"/>
<name>A0A086KUN9_TOXGO</name>
<accession>A0A086KUN9</accession>
<dbReference type="EMBL" id="AHZU02000131">
    <property type="protein sequence ID" value="KFG48107.1"/>
    <property type="molecule type" value="Genomic_DNA"/>
</dbReference>
<reference evidence="2 3" key="1">
    <citation type="submission" date="2014-02" db="EMBL/GenBank/DDBJ databases">
        <authorList>
            <person name="Sibley D."/>
            <person name="Venepally P."/>
            <person name="Karamycheva S."/>
            <person name="Hadjithomas M."/>
            <person name="Khan A."/>
            <person name="Brunk B."/>
            <person name="Roos D."/>
            <person name="Caler E."/>
            <person name="Lorenzi H."/>
        </authorList>
    </citation>
    <scope>NUCLEOTIDE SEQUENCE [LARGE SCALE GENOMIC DNA]</scope>
    <source>
        <strain evidence="2 3">GAB2-2007-GAL-DOM2</strain>
    </source>
</reference>
<evidence type="ECO:0000313" key="2">
    <source>
        <dbReference type="EMBL" id="KFG48107.1"/>
    </source>
</evidence>
<evidence type="ECO:0000256" key="1">
    <source>
        <dbReference type="SAM" id="MobiDB-lite"/>
    </source>
</evidence>
<proteinExistence type="predicted"/>
<evidence type="ECO:0000313" key="3">
    <source>
        <dbReference type="Proteomes" id="UP000028837"/>
    </source>
</evidence>
<feature type="region of interest" description="Disordered" evidence="1">
    <location>
        <begin position="1"/>
        <end position="23"/>
    </location>
</feature>
<sequence>MWRGPRGTSPASEAGFSPCPLPAPGAPDAHKLVRFWRIVWSHWPTESDIWREDRVWRDWHGPQPKGQREMEGKYRQNEPSAEENLLIRRCSYLRRPWGRGQAAGAARQSDGATCRLQVVVKFC</sequence>